<dbReference type="EMBL" id="LN899824">
    <property type="protein sequence ID" value="CUV30560.1"/>
    <property type="molecule type" value="Genomic_DNA"/>
</dbReference>
<keyword evidence="1" id="KW-1133">Transmembrane helix</keyword>
<sequence length="91" mass="9688">MMLALLAGCRIRNEAYTQNTGQCRPAKGRMMEHPMAFSNLYLLLAVCVAGLIGLASAPLVIRSARVGVRVLLTVIGVLLGLLVLEALPVLT</sequence>
<dbReference type="EMBL" id="LN899820">
    <property type="protein sequence ID" value="CUV56441.1"/>
    <property type="molecule type" value="Genomic_DNA"/>
</dbReference>
<evidence type="ECO:0000313" key="6">
    <source>
        <dbReference type="EMBL" id="CUV56441.1"/>
    </source>
</evidence>
<evidence type="ECO:0000313" key="4">
    <source>
        <dbReference type="EMBL" id="CUV33080.1"/>
    </source>
</evidence>
<evidence type="ECO:0000313" key="3">
    <source>
        <dbReference type="EMBL" id="CUV30560.1"/>
    </source>
</evidence>
<evidence type="ECO:0000256" key="1">
    <source>
        <dbReference type="SAM" id="Phobius"/>
    </source>
</evidence>
<feature type="transmembrane region" description="Helical" evidence="1">
    <location>
        <begin position="68"/>
        <end position="90"/>
    </location>
</feature>
<keyword evidence="1" id="KW-0472">Membrane</keyword>
<dbReference type="EMBL" id="LN899823">
    <property type="protein sequence ID" value="CUV23534.1"/>
    <property type="molecule type" value="Genomic_DNA"/>
</dbReference>
<dbReference type="EMBL" id="CP085043">
    <property type="protein sequence ID" value="UZF13959.1"/>
    <property type="molecule type" value="Genomic_DNA"/>
</dbReference>
<protein>
    <submittedName>
        <fullName evidence="7">Putative transmembrane protein</fullName>
    </submittedName>
</protein>
<evidence type="ECO:0000313" key="7">
    <source>
        <dbReference type="EMBL" id="CUV61277.1"/>
    </source>
</evidence>
<name>A0A0S4XCT2_RALSL</name>
<proteinExistence type="predicted"/>
<accession>A0A0S4XCT2</accession>
<dbReference type="EMBL" id="LN899825">
    <property type="protein sequence ID" value="CUV33080.1"/>
    <property type="molecule type" value="Genomic_DNA"/>
</dbReference>
<dbReference type="EMBL" id="LN899826">
    <property type="protein sequence ID" value="CUV38713.1"/>
    <property type="molecule type" value="Genomic_DNA"/>
</dbReference>
<evidence type="ECO:0000313" key="2">
    <source>
        <dbReference type="EMBL" id="CUV23534.1"/>
    </source>
</evidence>
<reference evidence="8" key="2">
    <citation type="submission" date="2021-10" db="EMBL/GenBank/DDBJ databases">
        <title>Complete genome sequences of five Ralstonia solancearum strains isolated from sunflower.</title>
        <authorList>
            <person name="She X."/>
            <person name="He Z."/>
        </authorList>
    </citation>
    <scope>NUCLEOTIDE SEQUENCE</scope>
    <source>
        <strain evidence="8">RS638</strain>
    </source>
</reference>
<evidence type="ECO:0000313" key="8">
    <source>
        <dbReference type="EMBL" id="UZF13959.1"/>
    </source>
</evidence>
<keyword evidence="1 7" id="KW-0812">Transmembrane</keyword>
<dbReference type="EMBL" id="LN899822">
    <property type="protein sequence ID" value="CUV61277.1"/>
    <property type="molecule type" value="Genomic_DNA"/>
</dbReference>
<evidence type="ECO:0000313" key="5">
    <source>
        <dbReference type="EMBL" id="CUV38713.1"/>
    </source>
</evidence>
<gene>
    <name evidence="8" type="ORF">LH706_13065</name>
    <name evidence="7" type="ORF">RD1301_v1_1400002</name>
    <name evidence="2" type="ORF">RUN1744_v1_410002</name>
    <name evidence="3" type="ORF">RUN1985_v1_660058</name>
    <name evidence="6" type="ORF">RUN215_v1_790060</name>
    <name evidence="4" type="ORF">TD1301_v1_290002</name>
    <name evidence="5" type="ORF">TF3108_v1_160059</name>
</gene>
<organism evidence="7">
    <name type="scientific">Ralstonia solanacearum</name>
    <name type="common">Pseudomonas solanacearum</name>
    <dbReference type="NCBI Taxonomy" id="305"/>
    <lineage>
        <taxon>Bacteria</taxon>
        <taxon>Pseudomonadati</taxon>
        <taxon>Pseudomonadota</taxon>
        <taxon>Betaproteobacteria</taxon>
        <taxon>Burkholderiales</taxon>
        <taxon>Burkholderiaceae</taxon>
        <taxon>Ralstonia</taxon>
        <taxon>Ralstonia solanacearum species complex</taxon>
    </lineage>
</organism>
<reference evidence="7" key="1">
    <citation type="submission" date="2015-10" db="EMBL/GenBank/DDBJ databases">
        <authorList>
            <person name="Gilbert D.G."/>
        </authorList>
    </citation>
    <scope>NUCLEOTIDE SEQUENCE</scope>
    <source>
        <strain evidence="7">Phyl III-seqv23</strain>
    </source>
</reference>
<dbReference type="AlphaFoldDB" id="A0A0S4XCT2"/>
<feature type="transmembrane region" description="Helical" evidence="1">
    <location>
        <begin position="41"/>
        <end position="61"/>
    </location>
</feature>